<dbReference type="PROSITE" id="PS51831">
    <property type="entry name" value="HD"/>
    <property type="match status" value="1"/>
</dbReference>
<evidence type="ECO:0000259" key="1">
    <source>
        <dbReference type="PROSITE" id="PS51831"/>
    </source>
</evidence>
<dbReference type="InterPro" id="IPR006674">
    <property type="entry name" value="HD_domain"/>
</dbReference>
<dbReference type="OrthoDB" id="9797344at2"/>
<dbReference type="CDD" id="cd00077">
    <property type="entry name" value="HDc"/>
    <property type="match status" value="1"/>
</dbReference>
<evidence type="ECO:0000313" key="2">
    <source>
        <dbReference type="EMBL" id="OZI47952.1"/>
    </source>
</evidence>
<dbReference type="Pfam" id="PF01966">
    <property type="entry name" value="HD"/>
    <property type="match status" value="1"/>
</dbReference>
<dbReference type="PANTHER" id="PTHR33594">
    <property type="entry name" value="SUPERFAMILY HYDROLASE, PUTATIVE (AFU_ORTHOLOGUE AFUA_1G03035)-RELATED"/>
    <property type="match status" value="1"/>
</dbReference>
<dbReference type="SMART" id="SM00471">
    <property type="entry name" value="HDc"/>
    <property type="match status" value="1"/>
</dbReference>
<gene>
    <name evidence="2" type="ORF">CAL25_16300</name>
</gene>
<dbReference type="EMBL" id="NEVP01000010">
    <property type="protein sequence ID" value="OZI47952.1"/>
    <property type="molecule type" value="Genomic_DNA"/>
</dbReference>
<comment type="caution">
    <text evidence="2">The sequence shown here is derived from an EMBL/GenBank/DDBJ whole genome shotgun (WGS) entry which is preliminary data.</text>
</comment>
<protein>
    <submittedName>
        <fullName evidence="2">Hydrolase</fullName>
    </submittedName>
</protein>
<dbReference type="GO" id="GO:0016787">
    <property type="term" value="F:hydrolase activity"/>
    <property type="evidence" value="ECO:0007669"/>
    <property type="project" value="UniProtKB-KW"/>
</dbReference>
<feature type="domain" description="HD" evidence="1">
    <location>
        <begin position="31"/>
        <end position="136"/>
    </location>
</feature>
<dbReference type="Proteomes" id="UP000216913">
    <property type="component" value="Unassembled WGS sequence"/>
</dbReference>
<proteinExistence type="predicted"/>
<dbReference type="RefSeq" id="WP_094801776.1">
    <property type="nucleotide sequence ID" value="NZ_NEVP01000010.1"/>
</dbReference>
<keyword evidence="2" id="KW-0378">Hydrolase</keyword>
<organism evidence="2 3">
    <name type="scientific">Bordetella genomosp. 5</name>
    <dbReference type="NCBI Taxonomy" id="1395608"/>
    <lineage>
        <taxon>Bacteria</taxon>
        <taxon>Pseudomonadati</taxon>
        <taxon>Pseudomonadota</taxon>
        <taxon>Betaproteobacteria</taxon>
        <taxon>Burkholderiales</taxon>
        <taxon>Alcaligenaceae</taxon>
        <taxon>Bordetella</taxon>
    </lineage>
</organism>
<name>A0A261TFF7_9BORD</name>
<dbReference type="InterPro" id="IPR003607">
    <property type="entry name" value="HD/PDEase_dom"/>
</dbReference>
<dbReference type="AlphaFoldDB" id="A0A261TFF7"/>
<sequence length="225" mass="24075">MSLARPYSPDLWEPRVIAIATAALDGDAAHDLTHLRRVWGTALELARGHPEADVLVVMAAAYLHDLVNLPKNHPQRAQASTLAAHKARAALADAGFPADRLDAVAHAIEAHSYSAGIEPCTLEACIVQDADRLDALGPVGLARMLHVGASLGRAMAHPDDPLAQARPLDDSRYTLDHIEVKLATLPATMRTAAGRALGEARLAWMRDFRERFAAQWSGSATSPAV</sequence>
<accession>A0A261TFF7</accession>
<dbReference type="PANTHER" id="PTHR33594:SF1">
    <property type="entry name" value="HD_PDEASE DOMAIN-CONTAINING PROTEIN"/>
    <property type="match status" value="1"/>
</dbReference>
<evidence type="ECO:0000313" key="3">
    <source>
        <dbReference type="Proteomes" id="UP000216913"/>
    </source>
</evidence>
<dbReference type="SUPFAM" id="SSF109604">
    <property type="entry name" value="HD-domain/PDEase-like"/>
    <property type="match status" value="1"/>
</dbReference>
<reference evidence="2 3" key="1">
    <citation type="submission" date="2017-05" db="EMBL/GenBank/DDBJ databases">
        <title>Complete and WGS of Bordetella genogroups.</title>
        <authorList>
            <person name="Spilker T."/>
            <person name="LiPuma J."/>
        </authorList>
    </citation>
    <scope>NUCLEOTIDE SEQUENCE [LARGE SCALE GENOMIC DNA]</scope>
    <source>
        <strain evidence="2 3">AU10456</strain>
    </source>
</reference>
<dbReference type="Gene3D" id="1.10.3210.50">
    <property type="match status" value="1"/>
</dbReference>
<keyword evidence="3" id="KW-1185">Reference proteome</keyword>